<feature type="transmembrane region" description="Helical" evidence="2">
    <location>
        <begin position="12"/>
        <end position="33"/>
    </location>
</feature>
<feature type="compositionally biased region" description="Low complexity" evidence="1">
    <location>
        <begin position="212"/>
        <end position="238"/>
    </location>
</feature>
<evidence type="ECO:0000256" key="2">
    <source>
        <dbReference type="SAM" id="Phobius"/>
    </source>
</evidence>
<feature type="region of interest" description="Disordered" evidence="1">
    <location>
        <begin position="173"/>
        <end position="247"/>
    </location>
</feature>
<dbReference type="Proteomes" id="UP000034601">
    <property type="component" value="Unassembled WGS sequence"/>
</dbReference>
<dbReference type="Pfam" id="PF18915">
    <property type="entry name" value="DUF5667"/>
    <property type="match status" value="1"/>
</dbReference>
<organism evidence="4 5">
    <name type="scientific">Candidatus Daviesbacteria bacterium GW2011_GWA2_40_9</name>
    <dbReference type="NCBI Taxonomy" id="1618424"/>
    <lineage>
        <taxon>Bacteria</taxon>
        <taxon>Candidatus Daviesiibacteriota</taxon>
    </lineage>
</organism>
<dbReference type="PATRIC" id="fig|1618424.3.peg.827"/>
<evidence type="ECO:0000313" key="4">
    <source>
        <dbReference type="EMBL" id="KKR82660.1"/>
    </source>
</evidence>
<proteinExistence type="predicted"/>
<accession>A0A0G0WEH3</accession>
<name>A0A0G0WEH3_9BACT</name>
<evidence type="ECO:0000259" key="3">
    <source>
        <dbReference type="Pfam" id="PF18915"/>
    </source>
</evidence>
<reference evidence="4 5" key="1">
    <citation type="journal article" date="2015" name="Nature">
        <title>rRNA introns, odd ribosomes, and small enigmatic genomes across a large radiation of phyla.</title>
        <authorList>
            <person name="Brown C.T."/>
            <person name="Hug L.A."/>
            <person name="Thomas B.C."/>
            <person name="Sharon I."/>
            <person name="Castelle C.J."/>
            <person name="Singh A."/>
            <person name="Wilkins M.J."/>
            <person name="Williams K.H."/>
            <person name="Banfield J.F."/>
        </authorList>
    </citation>
    <scope>NUCLEOTIDE SEQUENCE [LARGE SCALE GENOMIC DNA]</scope>
</reference>
<feature type="domain" description="DUF5667" evidence="3">
    <location>
        <begin position="38"/>
        <end position="118"/>
    </location>
</feature>
<sequence>MKNLLSNQRGFVPAILLLIMAAVGITGVGAVAASNNSNPGDTLFGLDKTVEEMRVTFTPGDEAKAKIRLEIAGERLDELQTLASTNNPVDPAVPEVQQALSNATVAVRNVEVKFKENKIKLQSTDLQALLTELQTLLATHQGLIRKVEIKIEDGQIKAKIKLFEKEVTESAELVSDDLDDLEDDGQLNNSDDENEEEEEEKDDEKDEDNDDSFSNSNSGSSSSGLNSGSNSGSGSSSSDSDDDKEKD</sequence>
<gene>
    <name evidence="4" type="ORF">UU29_C0010G0006</name>
</gene>
<feature type="compositionally biased region" description="Acidic residues" evidence="1">
    <location>
        <begin position="174"/>
        <end position="211"/>
    </location>
</feature>
<evidence type="ECO:0000313" key="5">
    <source>
        <dbReference type="Proteomes" id="UP000034601"/>
    </source>
</evidence>
<dbReference type="AlphaFoldDB" id="A0A0G0WEH3"/>
<comment type="caution">
    <text evidence="4">The sequence shown here is derived from an EMBL/GenBank/DDBJ whole genome shotgun (WGS) entry which is preliminary data.</text>
</comment>
<dbReference type="EMBL" id="LCAB01000010">
    <property type="protein sequence ID" value="KKR82660.1"/>
    <property type="molecule type" value="Genomic_DNA"/>
</dbReference>
<keyword evidence="2" id="KW-0472">Membrane</keyword>
<evidence type="ECO:0000256" key="1">
    <source>
        <dbReference type="SAM" id="MobiDB-lite"/>
    </source>
</evidence>
<dbReference type="InterPro" id="IPR043725">
    <property type="entry name" value="DUF5667"/>
</dbReference>
<keyword evidence="2" id="KW-0812">Transmembrane</keyword>
<keyword evidence="2" id="KW-1133">Transmembrane helix</keyword>
<protein>
    <recommendedName>
        <fullName evidence="3">DUF5667 domain-containing protein</fullName>
    </recommendedName>
</protein>